<evidence type="ECO:0000313" key="1">
    <source>
        <dbReference type="EMBL" id="KAJ7551432.1"/>
    </source>
</evidence>
<organism evidence="1 2">
    <name type="scientific">Diphasiastrum complanatum</name>
    <name type="common">Issler's clubmoss</name>
    <name type="synonym">Lycopodium complanatum</name>
    <dbReference type="NCBI Taxonomy" id="34168"/>
    <lineage>
        <taxon>Eukaryota</taxon>
        <taxon>Viridiplantae</taxon>
        <taxon>Streptophyta</taxon>
        <taxon>Embryophyta</taxon>
        <taxon>Tracheophyta</taxon>
        <taxon>Lycopodiopsida</taxon>
        <taxon>Lycopodiales</taxon>
        <taxon>Lycopodiaceae</taxon>
        <taxon>Lycopodioideae</taxon>
        <taxon>Diphasiastrum</taxon>
    </lineage>
</organism>
<reference evidence="2" key="1">
    <citation type="journal article" date="2024" name="Proc. Natl. Acad. Sci. U.S.A.">
        <title>Extraordinary preservation of gene collinearity over three hundred million years revealed in homosporous lycophytes.</title>
        <authorList>
            <person name="Li C."/>
            <person name="Wickell D."/>
            <person name="Kuo L.Y."/>
            <person name="Chen X."/>
            <person name="Nie B."/>
            <person name="Liao X."/>
            <person name="Peng D."/>
            <person name="Ji J."/>
            <person name="Jenkins J."/>
            <person name="Williams M."/>
            <person name="Shu S."/>
            <person name="Plott C."/>
            <person name="Barry K."/>
            <person name="Rajasekar S."/>
            <person name="Grimwood J."/>
            <person name="Han X."/>
            <person name="Sun S."/>
            <person name="Hou Z."/>
            <person name="He W."/>
            <person name="Dai G."/>
            <person name="Sun C."/>
            <person name="Schmutz J."/>
            <person name="Leebens-Mack J.H."/>
            <person name="Li F.W."/>
            <person name="Wang L."/>
        </authorList>
    </citation>
    <scope>NUCLEOTIDE SEQUENCE [LARGE SCALE GENOMIC DNA]</scope>
    <source>
        <strain evidence="2">cv. PW_Plant_1</strain>
    </source>
</reference>
<protein>
    <submittedName>
        <fullName evidence="1">Uncharacterized protein</fullName>
    </submittedName>
</protein>
<name>A0ACC2DBT0_DIPCM</name>
<dbReference type="EMBL" id="CM055097">
    <property type="protein sequence ID" value="KAJ7551432.1"/>
    <property type="molecule type" value="Genomic_DNA"/>
</dbReference>
<dbReference type="Proteomes" id="UP001162992">
    <property type="component" value="Chromosome 6"/>
</dbReference>
<gene>
    <name evidence="1" type="ORF">O6H91_06G015200</name>
</gene>
<sequence length="565" mass="64265">MGVPVFKELLVCRSNNRRIGGQCFPVAELLIAEFIARMPTKGKGKDMNKASQIVGTIVLVICLSSLFQWPIFYGLIKLSIFSCNAISNLTYPSPSTKLERTPSSPAVQPEVTPSKDGFIESADNKTEMSFHEQEDSIILLESRADSSKPKQQALHAHGYAHYPFVQFSAYRDSERTFFLIGITSVVARGFDQPVQWCEWQPLNNGSQQSAPTVATKAHMIYVYYDQLPRLYVVAMVNCTFEEEVGIKNEGGLLFITVSVGPHLGDTERKLALEEKKGTASDLIRKRNNPPSLKIAFCGPPLHGNIRADWILQWLMYYHYLWKEKAHFFFYNVGGLGDSHRRVLDPFLKGGYLTIIDAVDQNIFPSWYHNQLLFINDCLHMTRYLSSWTFFHDMDEFLFVPRPRTLDKLLDRHKEKTFITFGSIPSATSLCADPPLKRSHWLVQRFLWMQKRPHCLSDQDPWVCLQGPGARKYVVNPRKIIAAAVHNTALPSEGGINLNATMARMYHYHGALSGDAKLCEKKVNVSLPRDQLEQEFPEVQQYNTDLSISKAVDKARKYCALFLKTL</sequence>
<accession>A0ACC2DBT0</accession>
<keyword evidence="2" id="KW-1185">Reference proteome</keyword>
<comment type="caution">
    <text evidence="1">The sequence shown here is derived from an EMBL/GenBank/DDBJ whole genome shotgun (WGS) entry which is preliminary data.</text>
</comment>
<proteinExistence type="predicted"/>
<evidence type="ECO:0000313" key="2">
    <source>
        <dbReference type="Proteomes" id="UP001162992"/>
    </source>
</evidence>